<dbReference type="InterPro" id="IPR003593">
    <property type="entry name" value="AAA+_ATPase"/>
</dbReference>
<sequence>MIELKNVTKSYDNNKIIVDKLNLKIEKGEFIVLIGESGCGKTTTMKMINRLIEPTTGKIYIEGKDIMSMDPIELRRKIGYVIQKVGLFPHMTVGQNIELIPMLQKWDKAKRKARAMELLDLVDLPANEYYNRYPNELSGGQQQRVGVIRALAANPNIILMDEPFSALDPLTREQLQKALLKLQDELQKTIIFVTHDMDEAIKLGDKIAVMKDGKILQYDTPEQILKNPKDDFVEYFVGKNRLWKSPEMLFARDIMNKKVATISIKRSHAHAIELMKEKGVNTLVVLDTESSKPQQPLGIVRKKDLKLNEKHSAKIKDIMHTDLITVPESMNMVDVLNLMAEQQLKNVFVIDDNKNLSGIITQSSILNVITEVVTD</sequence>
<dbReference type="PANTHER" id="PTHR43869">
    <property type="entry name" value="GLYCINE BETAINE/PROLINE BETAINE TRANSPORT SYSTEM ATP-BINDING PROTEIN PROV"/>
    <property type="match status" value="1"/>
</dbReference>
<dbReference type="InterPro" id="IPR027417">
    <property type="entry name" value="P-loop_NTPase"/>
</dbReference>
<evidence type="ECO:0000259" key="9">
    <source>
        <dbReference type="PROSITE" id="PS50893"/>
    </source>
</evidence>
<dbReference type="Gene3D" id="3.10.580.10">
    <property type="entry name" value="CBS-domain"/>
    <property type="match status" value="1"/>
</dbReference>
<accession>A0ABZ2Y282</accession>
<evidence type="ECO:0000256" key="5">
    <source>
        <dbReference type="ARBA" id="ARBA00022970"/>
    </source>
</evidence>
<keyword evidence="8" id="KW-0997">Cell inner membrane</keyword>
<dbReference type="Pfam" id="PF00571">
    <property type="entry name" value="CBS"/>
    <property type="match status" value="2"/>
</dbReference>
<evidence type="ECO:0000259" key="10">
    <source>
        <dbReference type="PROSITE" id="PS51371"/>
    </source>
</evidence>
<dbReference type="SUPFAM" id="SSF52540">
    <property type="entry name" value="P-loop containing nucleoside triphosphate hydrolases"/>
    <property type="match status" value="1"/>
</dbReference>
<feature type="domain" description="CBS" evidence="10">
    <location>
        <begin position="319"/>
        <end position="375"/>
    </location>
</feature>
<dbReference type="RefSeq" id="WP_341876443.1">
    <property type="nucleotide sequence ID" value="NZ_CP121687.1"/>
</dbReference>
<dbReference type="PROSITE" id="PS50893">
    <property type="entry name" value="ABC_TRANSPORTER_2"/>
    <property type="match status" value="1"/>
</dbReference>
<reference evidence="11 12" key="1">
    <citation type="submission" date="2023-03" db="EMBL/GenBank/DDBJ databases">
        <title>Novel Species.</title>
        <authorList>
            <person name="Ma S."/>
        </authorList>
    </citation>
    <scope>NUCLEOTIDE SEQUENCE [LARGE SCALE GENOMIC DNA]</scope>
    <source>
        <strain evidence="11 12">LIND6LT2</strain>
    </source>
</reference>
<evidence type="ECO:0000313" key="12">
    <source>
        <dbReference type="Proteomes" id="UP001486565"/>
    </source>
</evidence>
<evidence type="ECO:0000256" key="8">
    <source>
        <dbReference type="RuleBase" id="RU369116"/>
    </source>
</evidence>
<dbReference type="SMART" id="SM00382">
    <property type="entry name" value="AAA"/>
    <property type="match status" value="1"/>
</dbReference>
<keyword evidence="6 7" id="KW-0129">CBS domain</keyword>
<keyword evidence="12" id="KW-1185">Reference proteome</keyword>
<feature type="domain" description="ABC transporter" evidence="9">
    <location>
        <begin position="2"/>
        <end position="237"/>
    </location>
</feature>
<dbReference type="PROSITE" id="PS51371">
    <property type="entry name" value="CBS"/>
    <property type="match status" value="2"/>
</dbReference>
<comment type="subcellular location">
    <subcellularLocation>
        <location evidence="8">Cell inner membrane</location>
        <topology evidence="8">Peripheral membrane protein</topology>
    </subcellularLocation>
</comment>
<evidence type="ECO:0000313" key="11">
    <source>
        <dbReference type="EMBL" id="WZL69447.1"/>
    </source>
</evidence>
<proteinExistence type="inferred from homology"/>
<dbReference type="PANTHER" id="PTHR43869:SF1">
    <property type="entry name" value="GLYCINE BETAINE_PROLINE BETAINE TRANSPORT SYSTEM ATP-BINDING PROTEIN PROV"/>
    <property type="match status" value="1"/>
</dbReference>
<evidence type="ECO:0000256" key="3">
    <source>
        <dbReference type="ARBA" id="ARBA00022741"/>
    </source>
</evidence>
<keyword evidence="8" id="KW-0472">Membrane</keyword>
<dbReference type="InterPro" id="IPR046342">
    <property type="entry name" value="CBS_dom_sf"/>
</dbReference>
<keyword evidence="2 8" id="KW-0813">Transport</keyword>
<dbReference type="Gene3D" id="3.40.50.300">
    <property type="entry name" value="P-loop containing nucleotide triphosphate hydrolases"/>
    <property type="match status" value="1"/>
</dbReference>
<evidence type="ECO:0000256" key="2">
    <source>
        <dbReference type="ARBA" id="ARBA00022448"/>
    </source>
</evidence>
<evidence type="ECO:0000256" key="6">
    <source>
        <dbReference type="ARBA" id="ARBA00023122"/>
    </source>
</evidence>
<dbReference type="Proteomes" id="UP001486565">
    <property type="component" value="Chromosome"/>
</dbReference>
<dbReference type="SMART" id="SM00116">
    <property type="entry name" value="CBS"/>
    <property type="match status" value="2"/>
</dbReference>
<comment type="catalytic activity">
    <reaction evidence="8">
        <text>a quaternary ammonium(out) + ATP + H2O = a quaternary ammonium(in) + ADP + phosphate + H(+)</text>
        <dbReference type="Rhea" id="RHEA:11036"/>
        <dbReference type="ChEBI" id="CHEBI:15377"/>
        <dbReference type="ChEBI" id="CHEBI:15378"/>
        <dbReference type="ChEBI" id="CHEBI:30616"/>
        <dbReference type="ChEBI" id="CHEBI:35267"/>
        <dbReference type="ChEBI" id="CHEBI:43474"/>
        <dbReference type="ChEBI" id="CHEBI:456216"/>
    </reaction>
</comment>
<dbReference type="EC" id="7.6.2.9" evidence="8"/>
<keyword evidence="4 8" id="KW-0067">ATP-binding</keyword>
<evidence type="ECO:0000256" key="7">
    <source>
        <dbReference type="PROSITE-ProRule" id="PRU00703"/>
    </source>
</evidence>
<dbReference type="SUPFAM" id="SSF54631">
    <property type="entry name" value="CBS-domain pair"/>
    <property type="match status" value="1"/>
</dbReference>
<dbReference type="PROSITE" id="PS00211">
    <property type="entry name" value="ABC_TRANSPORTER_1"/>
    <property type="match status" value="1"/>
</dbReference>
<dbReference type="NCBIfam" id="TIGR01186">
    <property type="entry name" value="proV"/>
    <property type="match status" value="1"/>
</dbReference>
<dbReference type="InterPro" id="IPR003439">
    <property type="entry name" value="ABC_transporter-like_ATP-bd"/>
</dbReference>
<organism evidence="11 12">
    <name type="scientific">Defluviitalea saccharophila</name>
    <dbReference type="NCBI Taxonomy" id="879970"/>
    <lineage>
        <taxon>Bacteria</taxon>
        <taxon>Bacillati</taxon>
        <taxon>Bacillota</taxon>
        <taxon>Clostridia</taxon>
        <taxon>Lachnospirales</taxon>
        <taxon>Defluviitaleaceae</taxon>
        <taxon>Defluviitalea</taxon>
    </lineage>
</organism>
<keyword evidence="3 8" id="KW-0547">Nucleotide-binding</keyword>
<dbReference type="CDD" id="cd03295">
    <property type="entry name" value="ABC_OpuCA_Osmoprotection"/>
    <property type="match status" value="1"/>
</dbReference>
<feature type="domain" description="CBS" evidence="10">
    <location>
        <begin position="255"/>
        <end position="315"/>
    </location>
</feature>
<name>A0ABZ2Y282_9FIRM</name>
<dbReference type="InterPro" id="IPR017871">
    <property type="entry name" value="ABC_transporter-like_CS"/>
</dbReference>
<comment type="similarity">
    <text evidence="1 8">Belongs to the ABC transporter superfamily.</text>
</comment>
<dbReference type="Pfam" id="PF00005">
    <property type="entry name" value="ABC_tran"/>
    <property type="match status" value="1"/>
</dbReference>
<dbReference type="InterPro" id="IPR000644">
    <property type="entry name" value="CBS_dom"/>
</dbReference>
<dbReference type="InterPro" id="IPR005892">
    <property type="entry name" value="Gly-betaine_transp_ATP-bd"/>
</dbReference>
<protein>
    <recommendedName>
        <fullName evidence="8">Quaternary amine transport ATP-binding protein</fullName>
        <ecNumber evidence="8">7.6.2.9</ecNumber>
    </recommendedName>
</protein>
<evidence type="ECO:0000256" key="1">
    <source>
        <dbReference type="ARBA" id="ARBA00005417"/>
    </source>
</evidence>
<dbReference type="GO" id="GO:0005524">
    <property type="term" value="F:ATP binding"/>
    <property type="evidence" value="ECO:0007669"/>
    <property type="project" value="UniProtKB-KW"/>
</dbReference>
<comment type="subunit">
    <text evidence="8">The complex is probably composed of two ATP-binding proteins, two transmembrane proteins and a solute-binding protein.</text>
</comment>
<dbReference type="EMBL" id="CP121687">
    <property type="protein sequence ID" value="WZL69447.1"/>
    <property type="molecule type" value="Genomic_DNA"/>
</dbReference>
<keyword evidence="5" id="KW-0029">Amino-acid transport</keyword>
<keyword evidence="8" id="KW-1003">Cell membrane</keyword>
<evidence type="ECO:0000256" key="4">
    <source>
        <dbReference type="ARBA" id="ARBA00022840"/>
    </source>
</evidence>
<dbReference type="InterPro" id="IPR051921">
    <property type="entry name" value="ABC_osmolyte_uptake_ATP-bind"/>
</dbReference>
<gene>
    <name evidence="11" type="ORF">QBE51_11670</name>
</gene>